<evidence type="ECO:0000256" key="4">
    <source>
        <dbReference type="ARBA" id="ARBA00022989"/>
    </source>
</evidence>
<organism evidence="8 9">
    <name type="scientific">Pseudomonas abyssi</name>
    <dbReference type="NCBI Taxonomy" id="170540"/>
    <lineage>
        <taxon>Bacteria</taxon>
        <taxon>Pseudomonadati</taxon>
        <taxon>Pseudomonadota</taxon>
        <taxon>Gammaproteobacteria</taxon>
        <taxon>Pseudomonadales</taxon>
        <taxon>Pseudomonadaceae</taxon>
        <taxon>Pseudomonas</taxon>
    </lineage>
</organism>
<dbReference type="RefSeq" id="WP_096002891.1">
    <property type="nucleotide sequence ID" value="NZ_NTMR01000001.1"/>
</dbReference>
<dbReference type="Proteomes" id="UP000242313">
    <property type="component" value="Unassembled WGS sequence"/>
</dbReference>
<evidence type="ECO:0000256" key="1">
    <source>
        <dbReference type="ARBA" id="ARBA00004651"/>
    </source>
</evidence>
<dbReference type="EMBL" id="NTMR01000001">
    <property type="protein sequence ID" value="PBK06302.1"/>
    <property type="molecule type" value="Genomic_DNA"/>
</dbReference>
<feature type="transmembrane region" description="Helical" evidence="6">
    <location>
        <begin position="245"/>
        <end position="265"/>
    </location>
</feature>
<feature type="transmembrane region" description="Helical" evidence="6">
    <location>
        <begin position="131"/>
        <end position="151"/>
    </location>
</feature>
<feature type="domain" description="EamA" evidence="7">
    <location>
        <begin position="154"/>
        <end position="285"/>
    </location>
</feature>
<evidence type="ECO:0000313" key="9">
    <source>
        <dbReference type="Proteomes" id="UP000242313"/>
    </source>
</evidence>
<keyword evidence="9" id="KW-1185">Reference proteome</keyword>
<dbReference type="InterPro" id="IPR051258">
    <property type="entry name" value="Diverse_Substrate_Transporter"/>
</dbReference>
<feature type="transmembrane region" description="Helical" evidence="6">
    <location>
        <begin position="35"/>
        <end position="57"/>
    </location>
</feature>
<feature type="transmembrane region" description="Helical" evidence="6">
    <location>
        <begin position="157"/>
        <end position="176"/>
    </location>
</feature>
<gene>
    <name evidence="8" type="ORF">CNQ84_00050</name>
</gene>
<dbReference type="AlphaFoldDB" id="A0A2A3MND2"/>
<proteinExistence type="predicted"/>
<keyword evidence="4 6" id="KW-1133">Transmembrane helix</keyword>
<evidence type="ECO:0000256" key="5">
    <source>
        <dbReference type="ARBA" id="ARBA00023136"/>
    </source>
</evidence>
<reference evidence="8 9" key="1">
    <citation type="submission" date="2017-09" db="EMBL/GenBank/DDBJ databases">
        <title>Pseudomonas abyssi sp. nov. isolated from Abyssopelagic Water.</title>
        <authorList>
            <person name="Wei Y."/>
        </authorList>
    </citation>
    <scope>NUCLEOTIDE SEQUENCE [LARGE SCALE GENOMIC DNA]</scope>
    <source>
        <strain evidence="8 9">MT5</strain>
    </source>
</reference>
<dbReference type="SUPFAM" id="SSF103481">
    <property type="entry name" value="Multidrug resistance efflux transporter EmrE"/>
    <property type="match status" value="2"/>
</dbReference>
<keyword evidence="2" id="KW-1003">Cell membrane</keyword>
<evidence type="ECO:0000313" key="8">
    <source>
        <dbReference type="EMBL" id="PBK06302.1"/>
    </source>
</evidence>
<dbReference type="PANTHER" id="PTHR42920">
    <property type="entry name" value="OS03G0707200 PROTEIN-RELATED"/>
    <property type="match status" value="1"/>
</dbReference>
<feature type="transmembrane region" description="Helical" evidence="6">
    <location>
        <begin position="271"/>
        <end position="294"/>
    </location>
</feature>
<dbReference type="GO" id="GO:0005886">
    <property type="term" value="C:plasma membrane"/>
    <property type="evidence" value="ECO:0007669"/>
    <property type="project" value="UniProtKB-SubCell"/>
</dbReference>
<feature type="transmembrane region" description="Helical" evidence="6">
    <location>
        <begin position="210"/>
        <end position="233"/>
    </location>
</feature>
<sequence>MNLRHYRADALMLITALIWGSTFVAQRLGMDHIGPFLYTGLRFAIGAITLLPLIWLLRKPVQANGGPSRLSRPMLLGSLVLGLVLTLGINLQQIGLMFTTVTNSGFITGLYVILVPVFGLFIGMRTHKGTWAGAVMALVGMVLLSVTAEFTVARGDWLQLVGACFWAVHVLLVGALASRYDPILVSFIQFLVCAVVSLTLAVTLEPINVVAIAQALPAILYGGILAVGVAFTLQVVAQKDAITSHAAIILSLEAVFAALAGWLILGETLTPRGLLGCALMLAGMLTAQLVPIYLDRRRRPAAVQQEPAGHH</sequence>
<dbReference type="InterPro" id="IPR000620">
    <property type="entry name" value="EamA_dom"/>
</dbReference>
<keyword evidence="3 6" id="KW-0812">Transmembrane</keyword>
<keyword evidence="5 6" id="KW-0472">Membrane</keyword>
<comment type="subcellular location">
    <subcellularLocation>
        <location evidence="1">Cell membrane</location>
        <topology evidence="1">Multi-pass membrane protein</topology>
    </subcellularLocation>
</comment>
<comment type="caution">
    <text evidence="8">The sequence shown here is derived from an EMBL/GenBank/DDBJ whole genome shotgun (WGS) entry which is preliminary data.</text>
</comment>
<evidence type="ECO:0000256" key="3">
    <source>
        <dbReference type="ARBA" id="ARBA00022692"/>
    </source>
</evidence>
<dbReference type="Gene3D" id="1.10.3730.20">
    <property type="match status" value="1"/>
</dbReference>
<evidence type="ECO:0000256" key="2">
    <source>
        <dbReference type="ARBA" id="ARBA00022475"/>
    </source>
</evidence>
<dbReference type="Pfam" id="PF00892">
    <property type="entry name" value="EamA"/>
    <property type="match status" value="2"/>
</dbReference>
<protein>
    <submittedName>
        <fullName evidence="8">EamA family transporter</fullName>
    </submittedName>
</protein>
<dbReference type="PANTHER" id="PTHR42920:SF5">
    <property type="entry name" value="EAMA DOMAIN-CONTAINING PROTEIN"/>
    <property type="match status" value="1"/>
</dbReference>
<dbReference type="InterPro" id="IPR037185">
    <property type="entry name" value="EmrE-like"/>
</dbReference>
<evidence type="ECO:0000259" key="7">
    <source>
        <dbReference type="Pfam" id="PF00892"/>
    </source>
</evidence>
<feature type="transmembrane region" description="Helical" evidence="6">
    <location>
        <begin position="104"/>
        <end position="124"/>
    </location>
</feature>
<feature type="domain" description="EamA" evidence="7">
    <location>
        <begin position="8"/>
        <end position="145"/>
    </location>
</feature>
<accession>A0A2A3MND2</accession>
<evidence type="ECO:0000256" key="6">
    <source>
        <dbReference type="SAM" id="Phobius"/>
    </source>
</evidence>
<feature type="transmembrane region" description="Helical" evidence="6">
    <location>
        <begin position="78"/>
        <end position="98"/>
    </location>
</feature>
<name>A0A2A3MND2_9PSED</name>
<feature type="transmembrane region" description="Helical" evidence="6">
    <location>
        <begin position="183"/>
        <end position="204"/>
    </location>
</feature>